<keyword evidence="3" id="KW-1185">Reference proteome</keyword>
<proteinExistence type="predicted"/>
<dbReference type="NCBIfam" id="TIGR01451">
    <property type="entry name" value="B_ant_repeat"/>
    <property type="match status" value="1"/>
</dbReference>
<dbReference type="Proteomes" id="UP000315017">
    <property type="component" value="Chromosome"/>
</dbReference>
<evidence type="ECO:0000256" key="1">
    <source>
        <dbReference type="SAM" id="MobiDB-lite"/>
    </source>
</evidence>
<dbReference type="AlphaFoldDB" id="A0A517YB33"/>
<accession>A0A517YB33</accession>
<dbReference type="KEGG" id="aagg:ETAA8_25510"/>
<evidence type="ECO:0000313" key="2">
    <source>
        <dbReference type="EMBL" id="QDU27463.1"/>
    </source>
</evidence>
<dbReference type="EMBL" id="CP036274">
    <property type="protein sequence ID" value="QDU27463.1"/>
    <property type="molecule type" value="Genomic_DNA"/>
</dbReference>
<dbReference type="RefSeq" id="WP_145088315.1">
    <property type="nucleotide sequence ID" value="NZ_CP036274.1"/>
</dbReference>
<reference evidence="2 3" key="1">
    <citation type="submission" date="2019-02" db="EMBL/GenBank/DDBJ databases">
        <title>Deep-cultivation of Planctomycetes and their phenomic and genomic characterization uncovers novel biology.</title>
        <authorList>
            <person name="Wiegand S."/>
            <person name="Jogler M."/>
            <person name="Boedeker C."/>
            <person name="Pinto D."/>
            <person name="Vollmers J."/>
            <person name="Rivas-Marin E."/>
            <person name="Kohn T."/>
            <person name="Peeters S.H."/>
            <person name="Heuer A."/>
            <person name="Rast P."/>
            <person name="Oberbeckmann S."/>
            <person name="Bunk B."/>
            <person name="Jeske O."/>
            <person name="Meyerdierks A."/>
            <person name="Storesund J.E."/>
            <person name="Kallscheuer N."/>
            <person name="Luecker S."/>
            <person name="Lage O.M."/>
            <person name="Pohl T."/>
            <person name="Merkel B.J."/>
            <person name="Hornburger P."/>
            <person name="Mueller R.-W."/>
            <person name="Bruemmer F."/>
            <person name="Labrenz M."/>
            <person name="Spormann A.M."/>
            <person name="Op den Camp H."/>
            <person name="Overmann J."/>
            <person name="Amann R."/>
            <person name="Jetten M.S.M."/>
            <person name="Mascher T."/>
            <person name="Medema M.H."/>
            <person name="Devos D.P."/>
            <person name="Kaster A.-K."/>
            <person name="Ovreas L."/>
            <person name="Rohde M."/>
            <person name="Galperin M.Y."/>
            <person name="Jogler C."/>
        </authorList>
    </citation>
    <scope>NUCLEOTIDE SEQUENCE [LARGE SCALE GENOMIC DNA]</scope>
    <source>
        <strain evidence="2 3">ETA_A8</strain>
    </source>
</reference>
<gene>
    <name evidence="2" type="ORF">ETAA8_25510</name>
</gene>
<feature type="compositionally biased region" description="Low complexity" evidence="1">
    <location>
        <begin position="49"/>
        <end position="66"/>
    </location>
</feature>
<evidence type="ECO:0000313" key="3">
    <source>
        <dbReference type="Proteomes" id="UP000315017"/>
    </source>
</evidence>
<sequence length="457" mass="49669">MSQPNIIAQHFARRGLLVLIALPLLTFCSCKGLQVPFRPLLPTGDGVKPTASTTTTPTATTAASPTPAVDRVPLAAVPKAGYQPPRLVRPVGYYPGVNAPAPSLPSSAYTGQPMHGHGPHGSGCPCCGPQAPFQFSPDLPGEDPYGGWMPDGIKKPWPSDEYICDGGDNNDDVRVKQNWDVVGLDPEDTIAHFDTLDGKTEVAASNKCCIYAPRFAAIRKVMNPIVYEGHERMAGVEKPTKLNLHQELGSPTTAVQPEQVLADLHIDPAVTFREQTKGIGVDNVTNPVLARGGFMPHENLKFIQQGIFENAEKAVLAERTLAAVTWQSNQAVQVIIEGVMAHEAKGIAKPEVTYTYEMQGKARLRICKIASSCDAQVGEFVEFTLRFDNVGDQKIGNVTIIDHLTPRLEYVAKSQSCTVGAEFKMQENPDTLVLRWEVTEPLEVGQGGLIRFRCRVR</sequence>
<feature type="region of interest" description="Disordered" evidence="1">
    <location>
        <begin position="41"/>
        <end position="66"/>
    </location>
</feature>
<protein>
    <submittedName>
        <fullName evidence="2">Uncharacterized protein</fullName>
    </submittedName>
</protein>
<dbReference type="InterPro" id="IPR047589">
    <property type="entry name" value="DUF11_rpt"/>
</dbReference>
<dbReference type="OrthoDB" id="252486at2"/>
<organism evidence="2 3">
    <name type="scientific">Anatilimnocola aggregata</name>
    <dbReference type="NCBI Taxonomy" id="2528021"/>
    <lineage>
        <taxon>Bacteria</taxon>
        <taxon>Pseudomonadati</taxon>
        <taxon>Planctomycetota</taxon>
        <taxon>Planctomycetia</taxon>
        <taxon>Pirellulales</taxon>
        <taxon>Pirellulaceae</taxon>
        <taxon>Anatilimnocola</taxon>
    </lineage>
</organism>
<name>A0A517YB33_9BACT</name>